<proteinExistence type="predicted"/>
<protein>
    <recommendedName>
        <fullName evidence="4">YtkA-like domain-containing protein</fullName>
    </recommendedName>
</protein>
<organism evidence="2 3">
    <name type="scientific">Snuella lapsa</name>
    <dbReference type="NCBI Taxonomy" id="870481"/>
    <lineage>
        <taxon>Bacteria</taxon>
        <taxon>Pseudomonadati</taxon>
        <taxon>Bacteroidota</taxon>
        <taxon>Flavobacteriia</taxon>
        <taxon>Flavobacteriales</taxon>
        <taxon>Flavobacteriaceae</taxon>
        <taxon>Snuella</taxon>
    </lineage>
</organism>
<keyword evidence="1" id="KW-0732">Signal</keyword>
<sequence length="281" mass="31294">MKLKYIFPILLVALLATACSTDNDDTPEIDEVEGLLKIQELTNNSHTVELYTASGKFYTGYNAVSIRIKENSSGAYLTDASLTWMPMMQMPSMQHSCPKSVIKKATGKKTVYEGYVIYQMTNLDASGWTLTIDYTVNGDNYSVSQAITVMQSETKNVSSFMGLDDKRYVVALIEPNEPIIGVNDFVVGVYRMESMMAFPVVEGCTIFSDPRMPGMGNHSSPNNTNLTYNQEEAMYKGELSLTMTGYWVLNLKLVDAEDEVLKGEGVTEAHTQSSLYLELEF</sequence>
<feature type="signal peptide" evidence="1">
    <location>
        <begin position="1"/>
        <end position="18"/>
    </location>
</feature>
<evidence type="ECO:0008006" key="4">
    <source>
        <dbReference type="Google" id="ProtNLM"/>
    </source>
</evidence>
<evidence type="ECO:0000256" key="1">
    <source>
        <dbReference type="SAM" id="SignalP"/>
    </source>
</evidence>
<name>A0ABP6Y033_9FLAO</name>
<accession>A0ABP6Y033</accession>
<reference evidence="3" key="1">
    <citation type="journal article" date="2019" name="Int. J. Syst. Evol. Microbiol.">
        <title>The Global Catalogue of Microorganisms (GCM) 10K type strain sequencing project: providing services to taxonomists for standard genome sequencing and annotation.</title>
        <authorList>
            <consortium name="The Broad Institute Genomics Platform"/>
            <consortium name="The Broad Institute Genome Sequencing Center for Infectious Disease"/>
            <person name="Wu L."/>
            <person name="Ma J."/>
        </authorList>
    </citation>
    <scope>NUCLEOTIDE SEQUENCE [LARGE SCALE GENOMIC DNA]</scope>
    <source>
        <strain evidence="3">JCM 17111</strain>
    </source>
</reference>
<dbReference type="PROSITE" id="PS51257">
    <property type="entry name" value="PROKAR_LIPOPROTEIN"/>
    <property type="match status" value="1"/>
</dbReference>
<dbReference type="Proteomes" id="UP001500954">
    <property type="component" value="Unassembled WGS sequence"/>
</dbReference>
<dbReference type="RefSeq" id="WP_345006651.1">
    <property type="nucleotide sequence ID" value="NZ_BAABCY010000069.1"/>
</dbReference>
<comment type="caution">
    <text evidence="2">The sequence shown here is derived from an EMBL/GenBank/DDBJ whole genome shotgun (WGS) entry which is preliminary data.</text>
</comment>
<evidence type="ECO:0000313" key="2">
    <source>
        <dbReference type="EMBL" id="GAA3575340.1"/>
    </source>
</evidence>
<keyword evidence="3" id="KW-1185">Reference proteome</keyword>
<evidence type="ECO:0000313" key="3">
    <source>
        <dbReference type="Proteomes" id="UP001500954"/>
    </source>
</evidence>
<gene>
    <name evidence="2" type="ORF">GCM10022395_25430</name>
</gene>
<feature type="chain" id="PRO_5046335982" description="YtkA-like domain-containing protein" evidence="1">
    <location>
        <begin position="19"/>
        <end position="281"/>
    </location>
</feature>
<dbReference type="EMBL" id="BAABCY010000069">
    <property type="protein sequence ID" value="GAA3575340.1"/>
    <property type="molecule type" value="Genomic_DNA"/>
</dbReference>